<reference evidence="2 3" key="1">
    <citation type="submission" date="2018-12" db="EMBL/GenBank/DDBJ databases">
        <title>Marinifilum JC070 sp. nov., a marine bacterium isolated from Yongle Blue Hole in the South China Sea.</title>
        <authorList>
            <person name="Fu T."/>
        </authorList>
    </citation>
    <scope>NUCLEOTIDE SEQUENCE [LARGE SCALE GENOMIC DNA]</scope>
    <source>
        <strain evidence="2 3">JC070</strain>
    </source>
</reference>
<keyword evidence="3" id="KW-1185">Reference proteome</keyword>
<protein>
    <submittedName>
        <fullName evidence="2">Uncharacterized protein</fullName>
    </submittedName>
</protein>
<organism evidence="2 3">
    <name type="scientific">Marinifilum caeruleilacunae</name>
    <dbReference type="NCBI Taxonomy" id="2499076"/>
    <lineage>
        <taxon>Bacteria</taxon>
        <taxon>Pseudomonadati</taxon>
        <taxon>Bacteroidota</taxon>
        <taxon>Bacteroidia</taxon>
        <taxon>Marinilabiliales</taxon>
        <taxon>Marinifilaceae</taxon>
    </lineage>
</organism>
<proteinExistence type="predicted"/>
<keyword evidence="1" id="KW-0812">Transmembrane</keyword>
<comment type="caution">
    <text evidence="2">The sequence shown here is derived from an EMBL/GenBank/DDBJ whole genome shotgun (WGS) entry which is preliminary data.</text>
</comment>
<evidence type="ECO:0000256" key="1">
    <source>
        <dbReference type="SAM" id="Phobius"/>
    </source>
</evidence>
<accession>A0ABX1X139</accession>
<feature type="transmembrane region" description="Helical" evidence="1">
    <location>
        <begin position="65"/>
        <end position="86"/>
    </location>
</feature>
<gene>
    <name evidence="2" type="ORF">ELS83_18590</name>
</gene>
<keyword evidence="1" id="KW-0472">Membrane</keyword>
<name>A0ABX1X139_9BACT</name>
<feature type="transmembrane region" description="Helical" evidence="1">
    <location>
        <begin position="33"/>
        <end position="53"/>
    </location>
</feature>
<dbReference type="RefSeq" id="WP_171597066.1">
    <property type="nucleotide sequence ID" value="NZ_RZNH01000042.1"/>
</dbReference>
<dbReference type="Proteomes" id="UP000732105">
    <property type="component" value="Unassembled WGS sequence"/>
</dbReference>
<evidence type="ECO:0000313" key="3">
    <source>
        <dbReference type="Proteomes" id="UP000732105"/>
    </source>
</evidence>
<sequence length="152" mass="17150">MNSIITKVHGQRIMDMDLQFDDRTISFTGNTGAALINTLAMILVILSSAFNLFSSEREITSPSGIAVLIIAIIAMLIALLSAIKYLKFKKQNLFRFSTTDIEAVEIQKKSKFLKVSFKLLNNSTYKISCVQDRYSGRLVQFLKDSNVNVIYR</sequence>
<evidence type="ECO:0000313" key="2">
    <source>
        <dbReference type="EMBL" id="NOU61808.1"/>
    </source>
</evidence>
<keyword evidence="1" id="KW-1133">Transmembrane helix</keyword>
<dbReference type="EMBL" id="RZNH01000042">
    <property type="protein sequence ID" value="NOU61808.1"/>
    <property type="molecule type" value="Genomic_DNA"/>
</dbReference>